<evidence type="ECO:0000313" key="1">
    <source>
        <dbReference type="EMBL" id="KAJ1157126.1"/>
    </source>
</evidence>
<dbReference type="AlphaFoldDB" id="A0AAV7RX96"/>
<proteinExistence type="predicted"/>
<dbReference type="Proteomes" id="UP001066276">
    <property type="component" value="Chromosome 5"/>
</dbReference>
<organism evidence="1 2">
    <name type="scientific">Pleurodeles waltl</name>
    <name type="common">Iberian ribbed newt</name>
    <dbReference type="NCBI Taxonomy" id="8319"/>
    <lineage>
        <taxon>Eukaryota</taxon>
        <taxon>Metazoa</taxon>
        <taxon>Chordata</taxon>
        <taxon>Craniata</taxon>
        <taxon>Vertebrata</taxon>
        <taxon>Euteleostomi</taxon>
        <taxon>Amphibia</taxon>
        <taxon>Batrachia</taxon>
        <taxon>Caudata</taxon>
        <taxon>Salamandroidea</taxon>
        <taxon>Salamandridae</taxon>
        <taxon>Pleurodelinae</taxon>
        <taxon>Pleurodeles</taxon>
    </lineage>
</organism>
<sequence>MHMKLEEYNELAQDELTHLVRYATARVYGEGERPSAALAALIRRDRRAEEANRLLSVLPTGSSHSSIRMRALCECLGQLASAFAPWYRGPGAIGLHTRSLLNFEPLDPFQSYLLRRSCSSVAIILHAEKAFDSVEWEFMLSVLRHVDVGDTFLKLVRELYKHPSARVLLRSLVSKPIVISRGTGQGCLHSPLLYALVAEPLACALCEYHAYCEIRSPTLQITNFSVRQ</sequence>
<dbReference type="PANTHER" id="PTHR19446">
    <property type="entry name" value="REVERSE TRANSCRIPTASES"/>
    <property type="match status" value="1"/>
</dbReference>
<evidence type="ECO:0008006" key="3">
    <source>
        <dbReference type="Google" id="ProtNLM"/>
    </source>
</evidence>
<name>A0AAV7RX96_PLEWA</name>
<reference evidence="1" key="1">
    <citation type="journal article" date="2022" name="bioRxiv">
        <title>Sequencing and chromosome-scale assembly of the giantPleurodeles waltlgenome.</title>
        <authorList>
            <person name="Brown T."/>
            <person name="Elewa A."/>
            <person name="Iarovenko S."/>
            <person name="Subramanian E."/>
            <person name="Araus A.J."/>
            <person name="Petzold A."/>
            <person name="Susuki M."/>
            <person name="Suzuki K.-i.T."/>
            <person name="Hayashi T."/>
            <person name="Toyoda A."/>
            <person name="Oliveira C."/>
            <person name="Osipova E."/>
            <person name="Leigh N.D."/>
            <person name="Simon A."/>
            <person name="Yun M.H."/>
        </authorList>
    </citation>
    <scope>NUCLEOTIDE SEQUENCE</scope>
    <source>
        <strain evidence="1">20211129_DDA</strain>
        <tissue evidence="1">Liver</tissue>
    </source>
</reference>
<protein>
    <recommendedName>
        <fullName evidence="3">Reverse transcriptase domain-containing protein</fullName>
    </recommendedName>
</protein>
<accession>A0AAV7RX96</accession>
<keyword evidence="2" id="KW-1185">Reference proteome</keyword>
<dbReference type="EMBL" id="JANPWB010000009">
    <property type="protein sequence ID" value="KAJ1157126.1"/>
    <property type="molecule type" value="Genomic_DNA"/>
</dbReference>
<evidence type="ECO:0000313" key="2">
    <source>
        <dbReference type="Proteomes" id="UP001066276"/>
    </source>
</evidence>
<gene>
    <name evidence="1" type="ORF">NDU88_009841</name>
</gene>
<comment type="caution">
    <text evidence="1">The sequence shown here is derived from an EMBL/GenBank/DDBJ whole genome shotgun (WGS) entry which is preliminary data.</text>
</comment>